<keyword evidence="3" id="KW-1185">Reference proteome</keyword>
<dbReference type="Proteomes" id="UP001606210">
    <property type="component" value="Unassembled WGS sequence"/>
</dbReference>
<name>A0ABW7F9M1_9BURK</name>
<comment type="caution">
    <text evidence="2">The sequence shown here is derived from an EMBL/GenBank/DDBJ whole genome shotgun (WGS) entry which is preliminary data.</text>
</comment>
<evidence type="ECO:0000313" key="2">
    <source>
        <dbReference type="EMBL" id="MFG6432068.1"/>
    </source>
</evidence>
<proteinExistence type="predicted"/>
<gene>
    <name evidence="2" type="ORF">ACG00Y_19260</name>
</gene>
<sequence>MHSPNLIRTPSSAGCQSPAFSGSANEAVTPIPKHLEGTERTEGLVKADRLSVRLRGLGPYVRALAARRGTTPAGLVRSELARMAREEAIEPGALSEIQAPRACLITQVNVRLSTPQDLKLASCARASGVSKPEYLRALLDGDPPAAMPSDHAALVSALRASTDQLAATTADLNAFMRLLSSAPSTQIDGYRAKLQSLTSDIQAHLKVAAATLTAVRVWRRPT</sequence>
<feature type="region of interest" description="Disordered" evidence="1">
    <location>
        <begin position="1"/>
        <end position="40"/>
    </location>
</feature>
<evidence type="ECO:0000256" key="1">
    <source>
        <dbReference type="SAM" id="MobiDB-lite"/>
    </source>
</evidence>
<protein>
    <recommendedName>
        <fullName evidence="4">Ribbon-helix-helix protein, CopG family</fullName>
    </recommendedName>
</protein>
<feature type="compositionally biased region" description="Polar residues" evidence="1">
    <location>
        <begin position="1"/>
        <end position="26"/>
    </location>
</feature>
<evidence type="ECO:0000313" key="3">
    <source>
        <dbReference type="Proteomes" id="UP001606210"/>
    </source>
</evidence>
<dbReference type="EMBL" id="JBIGHV010000007">
    <property type="protein sequence ID" value="MFG6432068.1"/>
    <property type="molecule type" value="Genomic_DNA"/>
</dbReference>
<accession>A0ABW7F9M1</accession>
<organism evidence="2 3">
    <name type="scientific">Pelomonas parva</name>
    <dbReference type="NCBI Taxonomy" id="3299032"/>
    <lineage>
        <taxon>Bacteria</taxon>
        <taxon>Pseudomonadati</taxon>
        <taxon>Pseudomonadota</taxon>
        <taxon>Betaproteobacteria</taxon>
        <taxon>Burkholderiales</taxon>
        <taxon>Sphaerotilaceae</taxon>
        <taxon>Roseateles</taxon>
    </lineage>
</organism>
<reference evidence="2 3" key="1">
    <citation type="submission" date="2024-08" db="EMBL/GenBank/DDBJ databases">
        <authorList>
            <person name="Lu H."/>
        </authorList>
    </citation>
    <scope>NUCLEOTIDE SEQUENCE [LARGE SCALE GENOMIC DNA]</scope>
    <source>
        <strain evidence="2 3">LYH14W</strain>
    </source>
</reference>
<evidence type="ECO:0008006" key="4">
    <source>
        <dbReference type="Google" id="ProtNLM"/>
    </source>
</evidence>
<dbReference type="RefSeq" id="WP_394481636.1">
    <property type="nucleotide sequence ID" value="NZ_JBIGHV010000007.1"/>
</dbReference>